<dbReference type="InterPro" id="IPR003010">
    <property type="entry name" value="C-N_Hydrolase"/>
</dbReference>
<feature type="domain" description="CN hydrolase" evidence="2">
    <location>
        <begin position="21"/>
        <end position="264"/>
    </location>
</feature>
<dbReference type="AlphaFoldDB" id="A0A173LWY7"/>
<dbReference type="PROSITE" id="PS50263">
    <property type="entry name" value="CN_HYDROLASE"/>
    <property type="match status" value="1"/>
</dbReference>
<proteinExistence type="inferred from homology"/>
<sequence>MTEEFNTTNDELGESQDVGGVKIAVAQFGPGPNVAENVKTIQALVHAAADNGARLVILPEYSSVLGGKLGDWVFDYAEPLDGPFVEAMTDLAEECNIGIVVGMLEQSSDPSNKLPFNTAVAVLPGAGLVAKYRKVHLFDAFDYKESEWMQAGNPADAPEVFEIDGVVVGMQTCFDLRFPETTRELVDAGVHLVALIAEWISGPKKAHHWAALTSARAIENTVYLAAADQIPPIAVGMSRVISPLGETLIDMGQQMGVSIATVNVKAVEDARAQNPSLQLRRYSVTPRT</sequence>
<dbReference type="Pfam" id="PF00795">
    <property type="entry name" value="CN_hydrolase"/>
    <property type="match status" value="1"/>
</dbReference>
<dbReference type="RefSeq" id="WP_096381694.1">
    <property type="nucleotide sequence ID" value="NZ_AP017457.1"/>
</dbReference>
<organism evidence="3 4">
    <name type="scientific">Aurantimicrobium minutum</name>
    <dbReference type="NCBI Taxonomy" id="708131"/>
    <lineage>
        <taxon>Bacteria</taxon>
        <taxon>Bacillati</taxon>
        <taxon>Actinomycetota</taxon>
        <taxon>Actinomycetes</taxon>
        <taxon>Micrococcales</taxon>
        <taxon>Microbacteriaceae</taxon>
        <taxon>Aurantimicrobium</taxon>
    </lineage>
</organism>
<dbReference type="OrthoDB" id="9811121at2"/>
<comment type="similarity">
    <text evidence="1">Belongs to the carbon-nitrogen hydrolase superfamily. NIT1/NIT2 family.</text>
</comment>
<evidence type="ECO:0000259" key="2">
    <source>
        <dbReference type="PROSITE" id="PS50263"/>
    </source>
</evidence>
<dbReference type="Proteomes" id="UP000243847">
    <property type="component" value="Chromosome sequence1"/>
</dbReference>
<evidence type="ECO:0000256" key="1">
    <source>
        <dbReference type="ARBA" id="ARBA00010613"/>
    </source>
</evidence>
<dbReference type="InterPro" id="IPR036526">
    <property type="entry name" value="C-N_Hydrolase_sf"/>
</dbReference>
<gene>
    <name evidence="3" type="ORF">AUMI_18310</name>
</gene>
<dbReference type="PANTHER" id="PTHR23088">
    <property type="entry name" value="NITRILASE-RELATED"/>
    <property type="match status" value="1"/>
</dbReference>
<accession>A0A173LWY7</accession>
<dbReference type="GeneID" id="80452024"/>
<evidence type="ECO:0000313" key="3">
    <source>
        <dbReference type="EMBL" id="BAU99373.1"/>
    </source>
</evidence>
<reference evidence="3 4" key="1">
    <citation type="journal article" date="2016" name="Genome Announc.">
        <title>Complete Genome Sequence of Aurantimicrobium minutum Type Strain KNCT, a Planktonic Ultramicrobacterium Isolated from River Water.</title>
        <authorList>
            <person name="Nakai R."/>
            <person name="Fujisawa T."/>
            <person name="Nakamura Y."/>
            <person name="Nishide H."/>
            <person name="Uchiyama I."/>
            <person name="Baba T."/>
            <person name="Toyoda A."/>
            <person name="Fujiyama A."/>
            <person name="Naganuma T."/>
            <person name="Niki H."/>
        </authorList>
    </citation>
    <scope>NUCLEOTIDE SEQUENCE [LARGE SCALE GENOMIC DNA]</scope>
    <source>
        <strain evidence="3 4">KNC</strain>
    </source>
</reference>
<protein>
    <submittedName>
        <fullName evidence="3">Amidase</fullName>
    </submittedName>
</protein>
<name>A0A173LWY7_9MICO</name>
<dbReference type="EMBL" id="AP017457">
    <property type="protein sequence ID" value="BAU99373.1"/>
    <property type="molecule type" value="Genomic_DNA"/>
</dbReference>
<dbReference type="SUPFAM" id="SSF56317">
    <property type="entry name" value="Carbon-nitrogen hydrolase"/>
    <property type="match status" value="1"/>
</dbReference>
<dbReference type="PANTHER" id="PTHR23088:SF27">
    <property type="entry name" value="DEAMINATED GLUTATHIONE AMIDASE"/>
    <property type="match status" value="1"/>
</dbReference>
<evidence type="ECO:0000313" key="4">
    <source>
        <dbReference type="Proteomes" id="UP000243847"/>
    </source>
</evidence>
<dbReference type="CDD" id="cd07581">
    <property type="entry name" value="nitrilase_3"/>
    <property type="match status" value="1"/>
</dbReference>
<dbReference type="Gene3D" id="3.60.110.10">
    <property type="entry name" value="Carbon-nitrogen hydrolase"/>
    <property type="match status" value="1"/>
</dbReference>
<dbReference type="KEGG" id="amin:AUMI_18310"/>